<feature type="compositionally biased region" description="Low complexity" evidence="8">
    <location>
        <begin position="36"/>
        <end position="54"/>
    </location>
</feature>
<keyword evidence="11" id="KW-1185">Reference proteome</keyword>
<dbReference type="AlphaFoldDB" id="A0A7X6R5B5"/>
<proteinExistence type="predicted"/>
<dbReference type="InterPro" id="IPR008972">
    <property type="entry name" value="Cupredoxin"/>
</dbReference>
<reference evidence="10 11" key="1">
    <citation type="submission" date="2020-04" db="EMBL/GenBank/DDBJ databases">
        <title>MicrobeNet Type strains.</title>
        <authorList>
            <person name="Nicholson A.C."/>
        </authorList>
    </citation>
    <scope>NUCLEOTIDE SEQUENCE [LARGE SCALE GENOMIC DNA]</scope>
    <source>
        <strain evidence="10 11">DSM 44956</strain>
    </source>
</reference>
<feature type="binding site" evidence="7">
    <location>
        <position position="94"/>
    </location>
    <ligand>
        <name>Cu cation</name>
        <dbReference type="ChEBI" id="CHEBI:23378"/>
    </ligand>
</feature>
<dbReference type="Gene3D" id="2.60.40.420">
    <property type="entry name" value="Cupredoxins - blue copper proteins"/>
    <property type="match status" value="1"/>
</dbReference>
<feature type="binding site" evidence="7">
    <location>
        <position position="133"/>
    </location>
    <ligand>
        <name>Cu cation</name>
        <dbReference type="ChEBI" id="CHEBI:23378"/>
    </ligand>
</feature>
<evidence type="ECO:0000313" key="10">
    <source>
        <dbReference type="EMBL" id="NKY29227.1"/>
    </source>
</evidence>
<sequence length="143" mass="15038">MPSVRRRNGTVRVVTGVALAGALLLSGCGGDESGSAATTTRKPARPATTTAQQTGERKPAAATVAVDDMKFSPAEVTVKVGDTVTWKFGDKLPHTVQGIGDKAMGINSPIIDKGEWSYTFTAPGAYRYLCSLHPEMRGTITVE</sequence>
<dbReference type="GO" id="GO:0042597">
    <property type="term" value="C:periplasmic space"/>
    <property type="evidence" value="ECO:0007669"/>
    <property type="project" value="UniProtKB-SubCell"/>
</dbReference>
<dbReference type="Pfam" id="PF00127">
    <property type="entry name" value="Copper-bind"/>
    <property type="match status" value="1"/>
</dbReference>
<accession>A0A7X6R5B5</accession>
<evidence type="ECO:0000313" key="11">
    <source>
        <dbReference type="Proteomes" id="UP000540698"/>
    </source>
</evidence>
<keyword evidence="6 7" id="KW-0186">Copper</keyword>
<dbReference type="SUPFAM" id="SSF49503">
    <property type="entry name" value="Cupredoxins"/>
    <property type="match status" value="1"/>
</dbReference>
<feature type="binding site" evidence="7">
    <location>
        <position position="130"/>
    </location>
    <ligand>
        <name>Cu cation</name>
        <dbReference type="ChEBI" id="CHEBI:23378"/>
    </ligand>
</feature>
<keyword evidence="3 7" id="KW-0479">Metal-binding</keyword>
<protein>
    <submittedName>
        <fullName evidence="10">Cupredoxin family copper-binding protein</fullName>
    </submittedName>
</protein>
<evidence type="ECO:0000256" key="2">
    <source>
        <dbReference type="ARBA" id="ARBA00022448"/>
    </source>
</evidence>
<dbReference type="EMBL" id="JAAXOS010000012">
    <property type="protein sequence ID" value="NKY29227.1"/>
    <property type="molecule type" value="Genomic_DNA"/>
</dbReference>
<evidence type="ECO:0000256" key="6">
    <source>
        <dbReference type="ARBA" id="ARBA00023008"/>
    </source>
</evidence>
<dbReference type="PRINTS" id="PR00155">
    <property type="entry name" value="AMICYANIN"/>
</dbReference>
<dbReference type="InterPro" id="IPR000923">
    <property type="entry name" value="BlueCu_1"/>
</dbReference>
<gene>
    <name evidence="10" type="ORF">HGB38_23845</name>
</gene>
<dbReference type="GO" id="GO:0005507">
    <property type="term" value="F:copper ion binding"/>
    <property type="evidence" value="ECO:0007669"/>
    <property type="project" value="InterPro"/>
</dbReference>
<dbReference type="GO" id="GO:0009055">
    <property type="term" value="F:electron transfer activity"/>
    <property type="evidence" value="ECO:0007669"/>
    <property type="project" value="InterPro"/>
</dbReference>
<name>A0A7X6R5B5_9NOCA</name>
<evidence type="ECO:0000256" key="8">
    <source>
        <dbReference type="SAM" id="MobiDB-lite"/>
    </source>
</evidence>
<feature type="domain" description="Blue (type 1) copper" evidence="9">
    <location>
        <begin position="63"/>
        <end position="143"/>
    </location>
</feature>
<dbReference type="PANTHER" id="PTHR36507:SF1">
    <property type="entry name" value="BLL1555 PROTEIN"/>
    <property type="match status" value="1"/>
</dbReference>
<feature type="region of interest" description="Disordered" evidence="8">
    <location>
        <begin position="31"/>
        <end position="62"/>
    </location>
</feature>
<comment type="cofactor">
    <cofactor evidence="7">
        <name>Cu cation</name>
        <dbReference type="ChEBI" id="CHEBI:23378"/>
    </cofactor>
    <text evidence="7">Binds 1 copper ion per subunit.</text>
</comment>
<dbReference type="InterPro" id="IPR035668">
    <property type="entry name" value="Amicyanin"/>
</dbReference>
<keyword evidence="2" id="KW-0813">Transport</keyword>
<keyword evidence="4" id="KW-0574">Periplasm</keyword>
<dbReference type="CDD" id="cd13921">
    <property type="entry name" value="Amicyanin"/>
    <property type="match status" value="1"/>
</dbReference>
<evidence type="ECO:0000256" key="3">
    <source>
        <dbReference type="ARBA" id="ARBA00022723"/>
    </source>
</evidence>
<evidence type="ECO:0000256" key="4">
    <source>
        <dbReference type="ARBA" id="ARBA00022764"/>
    </source>
</evidence>
<dbReference type="PROSITE" id="PS51257">
    <property type="entry name" value="PROKAR_LIPOPROTEIN"/>
    <property type="match status" value="1"/>
</dbReference>
<comment type="caution">
    <text evidence="10">The sequence shown here is derived from an EMBL/GenBank/DDBJ whole genome shotgun (WGS) entry which is preliminary data.</text>
</comment>
<organism evidence="10 11">
    <name type="scientific">Nocardia gamkensis</name>
    <dbReference type="NCBI Taxonomy" id="352869"/>
    <lineage>
        <taxon>Bacteria</taxon>
        <taxon>Bacillati</taxon>
        <taxon>Actinomycetota</taxon>
        <taxon>Actinomycetes</taxon>
        <taxon>Mycobacteriales</taxon>
        <taxon>Nocardiaceae</taxon>
        <taxon>Nocardia</taxon>
    </lineage>
</organism>
<dbReference type="PANTHER" id="PTHR36507">
    <property type="entry name" value="BLL1555 PROTEIN"/>
    <property type="match status" value="1"/>
</dbReference>
<dbReference type="Proteomes" id="UP000540698">
    <property type="component" value="Unassembled WGS sequence"/>
</dbReference>
<evidence type="ECO:0000256" key="7">
    <source>
        <dbReference type="PIRSR" id="PIRSR602386-1"/>
    </source>
</evidence>
<evidence type="ECO:0000256" key="5">
    <source>
        <dbReference type="ARBA" id="ARBA00022982"/>
    </source>
</evidence>
<keyword evidence="5" id="KW-0249">Electron transport</keyword>
<dbReference type="InterPro" id="IPR052721">
    <property type="entry name" value="ET_Amicyanin"/>
</dbReference>
<feature type="binding site" evidence="7">
    <location>
        <position position="136"/>
    </location>
    <ligand>
        <name>Cu cation</name>
        <dbReference type="ChEBI" id="CHEBI:23378"/>
    </ligand>
</feature>
<evidence type="ECO:0000259" key="9">
    <source>
        <dbReference type="Pfam" id="PF00127"/>
    </source>
</evidence>
<dbReference type="InterPro" id="IPR002386">
    <property type="entry name" value="Amicyanin/Pseudoazurin"/>
</dbReference>
<evidence type="ECO:0000256" key="1">
    <source>
        <dbReference type="ARBA" id="ARBA00004418"/>
    </source>
</evidence>
<comment type="subcellular location">
    <subcellularLocation>
        <location evidence="1">Periplasm</location>
    </subcellularLocation>
</comment>
<dbReference type="RefSeq" id="WP_062973208.1">
    <property type="nucleotide sequence ID" value="NZ_JAAXOS010000012.1"/>
</dbReference>